<dbReference type="RefSeq" id="WP_154077432.1">
    <property type="nucleotide sequence ID" value="NZ_CP045929.1"/>
</dbReference>
<evidence type="ECO:0000256" key="4">
    <source>
        <dbReference type="ARBA" id="ARBA00022801"/>
    </source>
</evidence>
<comment type="function">
    <text evidence="6">Toxic component of a toxin-antitoxin (TA) system. An RNase.</text>
</comment>
<dbReference type="InterPro" id="IPR044153">
    <property type="entry name" value="PIN_Pae0151-like"/>
</dbReference>
<keyword evidence="6" id="KW-0800">Toxin</keyword>
<dbReference type="GO" id="GO:0004540">
    <property type="term" value="F:RNA nuclease activity"/>
    <property type="evidence" value="ECO:0007669"/>
    <property type="project" value="InterPro"/>
</dbReference>
<evidence type="ECO:0000259" key="7">
    <source>
        <dbReference type="Pfam" id="PF01850"/>
    </source>
</evidence>
<dbReference type="GO" id="GO:0016787">
    <property type="term" value="F:hydrolase activity"/>
    <property type="evidence" value="ECO:0007669"/>
    <property type="project" value="UniProtKB-KW"/>
</dbReference>
<evidence type="ECO:0000256" key="6">
    <source>
        <dbReference type="HAMAP-Rule" id="MF_00265"/>
    </source>
</evidence>
<keyword evidence="5 6" id="KW-0460">Magnesium</keyword>
<keyword evidence="3 6" id="KW-0479">Metal-binding</keyword>
<reference evidence="9" key="1">
    <citation type="submission" date="2019-11" db="EMBL/GenBank/DDBJ databases">
        <title>The complete genome sequence of Saccharopolyspora sp. E2A.</title>
        <authorList>
            <person name="Zhang G."/>
        </authorList>
    </citation>
    <scope>NUCLEOTIDE SEQUENCE [LARGE SCALE GENOMIC DNA]</scope>
    <source>
        <strain evidence="9">E2A</strain>
    </source>
</reference>
<dbReference type="PANTHER" id="PTHR35901">
    <property type="entry name" value="RIBONUCLEASE VAPC3"/>
    <property type="match status" value="1"/>
</dbReference>
<dbReference type="Gene3D" id="3.40.50.1010">
    <property type="entry name" value="5'-nuclease"/>
    <property type="match status" value="1"/>
</dbReference>
<dbReference type="Pfam" id="PF01850">
    <property type="entry name" value="PIN"/>
    <property type="match status" value="1"/>
</dbReference>
<evidence type="ECO:0000313" key="9">
    <source>
        <dbReference type="Proteomes" id="UP000371041"/>
    </source>
</evidence>
<dbReference type="InterPro" id="IPR051619">
    <property type="entry name" value="TypeII_TA_RNase_PINc/VapC"/>
</dbReference>
<dbReference type="EMBL" id="CP045929">
    <property type="protein sequence ID" value="QGK70854.1"/>
    <property type="molecule type" value="Genomic_DNA"/>
</dbReference>
<evidence type="ECO:0000313" key="8">
    <source>
        <dbReference type="EMBL" id="QGK70854.1"/>
    </source>
</evidence>
<dbReference type="SUPFAM" id="SSF88723">
    <property type="entry name" value="PIN domain-like"/>
    <property type="match status" value="1"/>
</dbReference>
<comment type="similarity">
    <text evidence="6">Belongs to the PINc/VapC protein family.</text>
</comment>
<dbReference type="InterPro" id="IPR002716">
    <property type="entry name" value="PIN_dom"/>
</dbReference>
<protein>
    <recommendedName>
        <fullName evidence="6">Ribonuclease VapC</fullName>
        <shortName evidence="6">RNase VapC</shortName>
        <ecNumber evidence="6">3.1.-.-</ecNumber>
    </recommendedName>
    <alternativeName>
        <fullName evidence="6">Toxin VapC</fullName>
    </alternativeName>
</protein>
<evidence type="ECO:0000256" key="1">
    <source>
        <dbReference type="ARBA" id="ARBA00022649"/>
    </source>
</evidence>
<dbReference type="GO" id="GO:0000287">
    <property type="term" value="F:magnesium ion binding"/>
    <property type="evidence" value="ECO:0007669"/>
    <property type="project" value="UniProtKB-UniRule"/>
</dbReference>
<organism evidence="8 9">
    <name type="scientific">Allosaccharopolyspora coralli</name>
    <dbReference type="NCBI Taxonomy" id="2665642"/>
    <lineage>
        <taxon>Bacteria</taxon>
        <taxon>Bacillati</taxon>
        <taxon>Actinomycetota</taxon>
        <taxon>Actinomycetes</taxon>
        <taxon>Pseudonocardiales</taxon>
        <taxon>Pseudonocardiaceae</taxon>
        <taxon>Allosaccharopolyspora</taxon>
    </lineage>
</organism>
<dbReference type="InterPro" id="IPR022907">
    <property type="entry name" value="VapC_family"/>
</dbReference>
<feature type="binding site" evidence="6">
    <location>
        <position position="7"/>
    </location>
    <ligand>
        <name>Mg(2+)</name>
        <dbReference type="ChEBI" id="CHEBI:18420"/>
    </ligand>
</feature>
<dbReference type="PANTHER" id="PTHR35901:SF1">
    <property type="entry name" value="EXONUCLEASE VAPC9"/>
    <property type="match status" value="1"/>
</dbReference>
<dbReference type="GO" id="GO:0090729">
    <property type="term" value="F:toxin activity"/>
    <property type="evidence" value="ECO:0007669"/>
    <property type="project" value="UniProtKB-KW"/>
</dbReference>
<dbReference type="CDD" id="cd09873">
    <property type="entry name" value="PIN_Pae0151-like"/>
    <property type="match status" value="1"/>
</dbReference>
<keyword evidence="2 6" id="KW-0540">Nuclease</keyword>
<evidence type="ECO:0000256" key="5">
    <source>
        <dbReference type="ARBA" id="ARBA00022842"/>
    </source>
</evidence>
<dbReference type="EC" id="3.1.-.-" evidence="6"/>
<sequence>MSTVVVDASVLVDALLPGPRSAAARATLSGASVLAAPEHLGVEVLSVLRRLSLRNDSVPAAALDTARRTLVALDLDLVGLAELQDRIWSLRHVLTSYDAAYVAAAEHLEATLVTSDASLLGCPHLGCPVLDPRAHGAS</sequence>
<keyword evidence="4 6" id="KW-0378">Hydrolase</keyword>
<feature type="domain" description="PIN" evidence="7">
    <location>
        <begin position="4"/>
        <end position="117"/>
    </location>
</feature>
<feature type="binding site" evidence="6">
    <location>
        <position position="98"/>
    </location>
    <ligand>
        <name>Mg(2+)</name>
        <dbReference type="ChEBI" id="CHEBI:18420"/>
    </ligand>
</feature>
<name>A0A5Q3QC87_9PSEU</name>
<dbReference type="Proteomes" id="UP000371041">
    <property type="component" value="Chromosome"/>
</dbReference>
<dbReference type="InterPro" id="IPR029060">
    <property type="entry name" value="PIN-like_dom_sf"/>
</dbReference>
<evidence type="ECO:0000256" key="2">
    <source>
        <dbReference type="ARBA" id="ARBA00022722"/>
    </source>
</evidence>
<comment type="cofactor">
    <cofactor evidence="6">
        <name>Mg(2+)</name>
        <dbReference type="ChEBI" id="CHEBI:18420"/>
    </cofactor>
</comment>
<keyword evidence="9" id="KW-1185">Reference proteome</keyword>
<proteinExistence type="inferred from homology"/>
<accession>A0A5Q3QC87</accession>
<dbReference type="AlphaFoldDB" id="A0A5Q3QC87"/>
<keyword evidence="1 6" id="KW-1277">Toxin-antitoxin system</keyword>
<evidence type="ECO:0000256" key="3">
    <source>
        <dbReference type="ARBA" id="ARBA00022723"/>
    </source>
</evidence>
<gene>
    <name evidence="6" type="primary">vapC</name>
    <name evidence="8" type="ORF">GIY23_16205</name>
</gene>
<dbReference type="HAMAP" id="MF_00265">
    <property type="entry name" value="VapC_Nob1"/>
    <property type="match status" value="1"/>
</dbReference>
<dbReference type="KEGG" id="sace:GIY23_16205"/>